<feature type="region of interest" description="Disordered" evidence="1">
    <location>
        <begin position="1"/>
        <end position="24"/>
    </location>
</feature>
<organism evidence="2 3">
    <name type="scientific">Botrytis hyacinthi</name>
    <dbReference type="NCBI Taxonomy" id="278943"/>
    <lineage>
        <taxon>Eukaryota</taxon>
        <taxon>Fungi</taxon>
        <taxon>Dikarya</taxon>
        <taxon>Ascomycota</taxon>
        <taxon>Pezizomycotina</taxon>
        <taxon>Leotiomycetes</taxon>
        <taxon>Helotiales</taxon>
        <taxon>Sclerotiniaceae</taxon>
        <taxon>Botrytis</taxon>
    </lineage>
</organism>
<comment type="caution">
    <text evidence="2">The sequence shown here is derived from an EMBL/GenBank/DDBJ whole genome shotgun (WGS) entry which is preliminary data.</text>
</comment>
<evidence type="ECO:0000313" key="2">
    <source>
        <dbReference type="EMBL" id="TGO36392.1"/>
    </source>
</evidence>
<keyword evidence="3" id="KW-1185">Reference proteome</keyword>
<proteinExistence type="predicted"/>
<name>A0A4Z1GLK9_9HELO</name>
<dbReference type="EMBL" id="PQXK01000126">
    <property type="protein sequence ID" value="TGO36392.1"/>
    <property type="molecule type" value="Genomic_DNA"/>
</dbReference>
<evidence type="ECO:0000256" key="1">
    <source>
        <dbReference type="SAM" id="MobiDB-lite"/>
    </source>
</evidence>
<gene>
    <name evidence="2" type="ORF">BHYA_0126g00180</name>
</gene>
<sequence>MASMDKAQPLDETTDPKSSPGITSNIRSTKLWVVYPVDGFPNDGTHPLQQLLESFGPQSVTKLHKETSTVIGIMFWTLLLTPSEVKMLEESSLVFTGHFCIAADRL</sequence>
<accession>A0A4Z1GLK9</accession>
<dbReference type="Proteomes" id="UP000297814">
    <property type="component" value="Unassembled WGS sequence"/>
</dbReference>
<evidence type="ECO:0000313" key="3">
    <source>
        <dbReference type="Proteomes" id="UP000297814"/>
    </source>
</evidence>
<protein>
    <submittedName>
        <fullName evidence="2">Uncharacterized protein</fullName>
    </submittedName>
</protein>
<dbReference type="AlphaFoldDB" id="A0A4Z1GLK9"/>
<reference evidence="2 3" key="1">
    <citation type="submission" date="2017-12" db="EMBL/GenBank/DDBJ databases">
        <title>Comparative genomics of Botrytis spp.</title>
        <authorList>
            <person name="Valero-Jimenez C.A."/>
            <person name="Tapia P."/>
            <person name="Veloso J."/>
            <person name="Silva-Moreno E."/>
            <person name="Staats M."/>
            <person name="Valdes J.H."/>
            <person name="Van Kan J.A.L."/>
        </authorList>
    </citation>
    <scope>NUCLEOTIDE SEQUENCE [LARGE SCALE GENOMIC DNA]</scope>
    <source>
        <strain evidence="2 3">Bh0001</strain>
    </source>
</reference>